<evidence type="ECO:0000313" key="3">
    <source>
        <dbReference type="Proteomes" id="UP000290288"/>
    </source>
</evidence>
<proteinExistence type="predicted"/>
<keyword evidence="3" id="KW-1185">Reference proteome</keyword>
<reference evidence="2 3" key="1">
    <citation type="submission" date="2019-01" db="EMBL/GenBank/DDBJ databases">
        <title>Draft genome sequence of Psathyrella aberdarensis IHI B618.</title>
        <authorList>
            <person name="Buettner E."/>
            <person name="Kellner H."/>
        </authorList>
    </citation>
    <scope>NUCLEOTIDE SEQUENCE [LARGE SCALE GENOMIC DNA]</scope>
    <source>
        <strain evidence="2 3">IHI B618</strain>
    </source>
</reference>
<gene>
    <name evidence="2" type="ORF">EST38_g12451</name>
</gene>
<dbReference type="AlphaFoldDB" id="A0A4Q2D5G3"/>
<keyword evidence="1" id="KW-0175">Coiled coil</keyword>
<accession>A0A4Q2D5G3</accession>
<protein>
    <submittedName>
        <fullName evidence="2">Uncharacterized protein</fullName>
    </submittedName>
</protein>
<evidence type="ECO:0000256" key="1">
    <source>
        <dbReference type="SAM" id="Coils"/>
    </source>
</evidence>
<dbReference type="OrthoDB" id="3054753at2759"/>
<feature type="coiled-coil region" evidence="1">
    <location>
        <begin position="120"/>
        <end position="168"/>
    </location>
</feature>
<sequence length="223" mass="26577">MMRHAERSRWPRAKASLACPTCRATVFEENIRSLTHVEPKVVSENLVKVFDEMDTSTPSDTVKQEMDILKDAIVQCMVSNDPEMAIRLVESLEGYKKRAHASYIQSELRNKRTRRCLKEKRRLEAQVTRITALIQEERKTARQYQLEIERTRQEIRDFLEEEAHAAQQRKASKAKVFEKQKLRDERRKKLMADSKRDDDAQRLDKQMTLHRHFMYTWQEKEDL</sequence>
<organism evidence="2 3">
    <name type="scientific">Candolleomyces aberdarensis</name>
    <dbReference type="NCBI Taxonomy" id="2316362"/>
    <lineage>
        <taxon>Eukaryota</taxon>
        <taxon>Fungi</taxon>
        <taxon>Dikarya</taxon>
        <taxon>Basidiomycota</taxon>
        <taxon>Agaricomycotina</taxon>
        <taxon>Agaricomycetes</taxon>
        <taxon>Agaricomycetidae</taxon>
        <taxon>Agaricales</taxon>
        <taxon>Agaricineae</taxon>
        <taxon>Psathyrellaceae</taxon>
        <taxon>Candolleomyces</taxon>
    </lineage>
</organism>
<dbReference type="EMBL" id="SDEE01000927">
    <property type="protein sequence ID" value="RXW13405.1"/>
    <property type="molecule type" value="Genomic_DNA"/>
</dbReference>
<name>A0A4Q2D5G3_9AGAR</name>
<dbReference type="Proteomes" id="UP000290288">
    <property type="component" value="Unassembled WGS sequence"/>
</dbReference>
<comment type="caution">
    <text evidence="2">The sequence shown here is derived from an EMBL/GenBank/DDBJ whole genome shotgun (WGS) entry which is preliminary data.</text>
</comment>
<evidence type="ECO:0000313" key="2">
    <source>
        <dbReference type="EMBL" id="RXW13405.1"/>
    </source>
</evidence>